<organism evidence="1 2">
    <name type="scientific">Cirrhinus molitorella</name>
    <name type="common">mud carp</name>
    <dbReference type="NCBI Taxonomy" id="172907"/>
    <lineage>
        <taxon>Eukaryota</taxon>
        <taxon>Metazoa</taxon>
        <taxon>Chordata</taxon>
        <taxon>Craniata</taxon>
        <taxon>Vertebrata</taxon>
        <taxon>Euteleostomi</taxon>
        <taxon>Actinopterygii</taxon>
        <taxon>Neopterygii</taxon>
        <taxon>Teleostei</taxon>
        <taxon>Ostariophysi</taxon>
        <taxon>Cypriniformes</taxon>
        <taxon>Cyprinidae</taxon>
        <taxon>Labeoninae</taxon>
        <taxon>Labeonini</taxon>
        <taxon>Cirrhinus</taxon>
    </lineage>
</organism>
<evidence type="ECO:0000313" key="2">
    <source>
        <dbReference type="Proteomes" id="UP001558613"/>
    </source>
</evidence>
<keyword evidence="2" id="KW-1185">Reference proteome</keyword>
<name>A0ABR3MQG2_9TELE</name>
<comment type="caution">
    <text evidence="1">The sequence shown here is derived from an EMBL/GenBank/DDBJ whole genome shotgun (WGS) entry which is preliminary data.</text>
</comment>
<accession>A0ABR3MQG2</accession>
<proteinExistence type="predicted"/>
<reference evidence="1 2" key="1">
    <citation type="submission" date="2023-09" db="EMBL/GenBank/DDBJ databases">
        <authorList>
            <person name="Wang M."/>
        </authorList>
    </citation>
    <scope>NUCLEOTIDE SEQUENCE [LARGE SCALE GENOMIC DNA]</scope>
    <source>
        <strain evidence="1">GT-2023</strain>
        <tissue evidence="1">Liver</tissue>
    </source>
</reference>
<sequence>MAARIHSFRLLLQSLAAELVKKRKFVGVVEEDCWGLFAVPLLRTIDFRCLPLAAAPVYRVELVCASRQAGRVIQASALPEHSVSAHTVEGHSAVHWSSDVQTSGGLLFGGQ</sequence>
<evidence type="ECO:0000313" key="1">
    <source>
        <dbReference type="EMBL" id="KAL1266859.1"/>
    </source>
</evidence>
<gene>
    <name evidence="1" type="ORF">QQF64_002534</name>
</gene>
<protein>
    <submittedName>
        <fullName evidence="1">Uncharacterized protein</fullName>
    </submittedName>
</protein>
<dbReference type="EMBL" id="JAYMGO010000010">
    <property type="protein sequence ID" value="KAL1266859.1"/>
    <property type="molecule type" value="Genomic_DNA"/>
</dbReference>
<dbReference type="Proteomes" id="UP001558613">
    <property type="component" value="Unassembled WGS sequence"/>
</dbReference>